<keyword evidence="2" id="KW-0732">Signal</keyword>
<evidence type="ECO:0000256" key="2">
    <source>
        <dbReference type="SAM" id="SignalP"/>
    </source>
</evidence>
<protein>
    <submittedName>
        <fullName evidence="3">Uncharacterized protein</fullName>
    </submittedName>
</protein>
<feature type="chain" id="PRO_5040374974" evidence="2">
    <location>
        <begin position="23"/>
        <end position="208"/>
    </location>
</feature>
<dbReference type="AlphaFoldDB" id="A0A9P6M941"/>
<evidence type="ECO:0000313" key="4">
    <source>
        <dbReference type="Proteomes" id="UP000749646"/>
    </source>
</evidence>
<organism evidence="3 4">
    <name type="scientific">Modicella reniformis</name>
    <dbReference type="NCBI Taxonomy" id="1440133"/>
    <lineage>
        <taxon>Eukaryota</taxon>
        <taxon>Fungi</taxon>
        <taxon>Fungi incertae sedis</taxon>
        <taxon>Mucoromycota</taxon>
        <taxon>Mortierellomycotina</taxon>
        <taxon>Mortierellomycetes</taxon>
        <taxon>Mortierellales</taxon>
        <taxon>Mortierellaceae</taxon>
        <taxon>Modicella</taxon>
    </lineage>
</organism>
<evidence type="ECO:0000313" key="3">
    <source>
        <dbReference type="EMBL" id="KAF9981483.1"/>
    </source>
</evidence>
<dbReference type="OrthoDB" id="2440113at2759"/>
<name>A0A9P6M941_9FUNG</name>
<feature type="region of interest" description="Disordered" evidence="1">
    <location>
        <begin position="124"/>
        <end position="143"/>
    </location>
</feature>
<dbReference type="Proteomes" id="UP000749646">
    <property type="component" value="Unassembled WGS sequence"/>
</dbReference>
<comment type="caution">
    <text evidence="3">The sequence shown here is derived from an EMBL/GenBank/DDBJ whole genome shotgun (WGS) entry which is preliminary data.</text>
</comment>
<sequence>MKYIPALLALGLLSCFQPLVLAQTTPTFENTAGLVVTTPFNGMTAYQNSFVSIGASLAQLQPMSNIVITVAKSDGSSNSTIFDLKGGAPMLRLIQSWNVSATLFPVGEYHLQLVVVPGANAPATSSNPATATAPTTTTTTTSPTVSTPASVYYWRGLIRVVEPRSKGGSTKSAALAYGAGSAHTGAVAIVYKMSIALGALALGYVIVL</sequence>
<keyword evidence="4" id="KW-1185">Reference proteome</keyword>
<feature type="signal peptide" evidence="2">
    <location>
        <begin position="1"/>
        <end position="22"/>
    </location>
</feature>
<evidence type="ECO:0000256" key="1">
    <source>
        <dbReference type="SAM" id="MobiDB-lite"/>
    </source>
</evidence>
<dbReference type="EMBL" id="JAAAHW010003693">
    <property type="protein sequence ID" value="KAF9981483.1"/>
    <property type="molecule type" value="Genomic_DNA"/>
</dbReference>
<reference evidence="3" key="1">
    <citation type="journal article" date="2020" name="Fungal Divers.">
        <title>Resolving the Mortierellaceae phylogeny through synthesis of multi-gene phylogenetics and phylogenomics.</title>
        <authorList>
            <person name="Vandepol N."/>
            <person name="Liber J."/>
            <person name="Desiro A."/>
            <person name="Na H."/>
            <person name="Kennedy M."/>
            <person name="Barry K."/>
            <person name="Grigoriev I.V."/>
            <person name="Miller A.N."/>
            <person name="O'Donnell K."/>
            <person name="Stajich J.E."/>
            <person name="Bonito G."/>
        </authorList>
    </citation>
    <scope>NUCLEOTIDE SEQUENCE</scope>
    <source>
        <strain evidence="3">MES-2147</strain>
    </source>
</reference>
<accession>A0A9P6M941</accession>
<proteinExistence type="predicted"/>
<dbReference type="PROSITE" id="PS51257">
    <property type="entry name" value="PROKAR_LIPOPROTEIN"/>
    <property type="match status" value="1"/>
</dbReference>
<gene>
    <name evidence="3" type="ORF">BGZ65_003887</name>
</gene>